<evidence type="ECO:0000313" key="2">
    <source>
        <dbReference type="Proteomes" id="UP000295382"/>
    </source>
</evidence>
<comment type="caution">
    <text evidence="1">The sequence shown here is derived from an EMBL/GenBank/DDBJ whole genome shotgun (WGS) entry which is preliminary data.</text>
</comment>
<dbReference type="EMBL" id="SLZQ01000004">
    <property type="protein sequence ID" value="TCS37493.1"/>
    <property type="molecule type" value="Genomic_DNA"/>
</dbReference>
<dbReference type="AlphaFoldDB" id="A0A4R3HXY4"/>
<dbReference type="RefSeq" id="WP_132258430.1">
    <property type="nucleotide sequence ID" value="NZ_SLZQ01000004.1"/>
</dbReference>
<gene>
    <name evidence="1" type="ORF">EDC30_104297</name>
</gene>
<keyword evidence="2" id="KW-1185">Reference proteome</keyword>
<sequence length="152" mass="17340">MDIETFWDPVNARGDWRLASGGLLSGAHDLKTAALISLFTWRRARPDDVLPDPSMRRKGCWIDAITRREMGSRLWLLQREKQTRVVVLRAKEYAEEALAWLVEDGVCSSVEVVAEITAPGVLGLQCIFMRDNKPTMKFQFDFAWSNLQLVKS</sequence>
<accession>A0A4R3HXY4</accession>
<protein>
    <submittedName>
        <fullName evidence="1">Phage gp46-like protein</fullName>
    </submittedName>
</protein>
<name>A0A4R3HXY4_PAULE</name>
<proteinExistence type="predicted"/>
<dbReference type="InterPro" id="IPR010877">
    <property type="entry name" value="Phage_Mu_Gp46"/>
</dbReference>
<reference evidence="1 2" key="1">
    <citation type="submission" date="2019-03" db="EMBL/GenBank/DDBJ databases">
        <title>Genomic Encyclopedia of Type Strains, Phase IV (KMG-IV): sequencing the most valuable type-strain genomes for metagenomic binning, comparative biology and taxonomic classification.</title>
        <authorList>
            <person name="Goeker M."/>
        </authorList>
    </citation>
    <scope>NUCLEOTIDE SEQUENCE [LARGE SCALE GENOMIC DNA]</scope>
    <source>
        <strain evidence="1 2">DSM 7445</strain>
    </source>
</reference>
<dbReference type="Proteomes" id="UP000295382">
    <property type="component" value="Unassembled WGS sequence"/>
</dbReference>
<evidence type="ECO:0000313" key="1">
    <source>
        <dbReference type="EMBL" id="TCS37493.1"/>
    </source>
</evidence>
<dbReference type="Pfam" id="PF07409">
    <property type="entry name" value="GP46"/>
    <property type="match status" value="1"/>
</dbReference>
<dbReference type="OrthoDB" id="5677166at2"/>
<organism evidence="1 2">
    <name type="scientific">Paucimonas lemoignei</name>
    <name type="common">Pseudomonas lemoignei</name>
    <dbReference type="NCBI Taxonomy" id="29443"/>
    <lineage>
        <taxon>Bacteria</taxon>
        <taxon>Pseudomonadati</taxon>
        <taxon>Pseudomonadota</taxon>
        <taxon>Betaproteobacteria</taxon>
        <taxon>Burkholderiales</taxon>
        <taxon>Burkholderiaceae</taxon>
        <taxon>Paucimonas</taxon>
    </lineage>
</organism>